<accession>A0ABZ0D6W5</accession>
<keyword evidence="9" id="KW-1185">Reference proteome</keyword>
<dbReference type="InterPro" id="IPR023679">
    <property type="entry name" value="UPF0761_bac"/>
</dbReference>
<dbReference type="EMBL" id="CP136336">
    <property type="protein sequence ID" value="WOB10439.1"/>
    <property type="molecule type" value="Genomic_DNA"/>
</dbReference>
<keyword evidence="3" id="KW-0997">Cell inner membrane</keyword>
<name>A0ABZ0D6W5_9BURK</name>
<feature type="transmembrane region" description="Helical" evidence="7">
    <location>
        <begin position="43"/>
        <end position="72"/>
    </location>
</feature>
<evidence type="ECO:0000256" key="5">
    <source>
        <dbReference type="ARBA" id="ARBA00022989"/>
    </source>
</evidence>
<sequence length="411" mass="45353">MNVPTVFKQSLRARASELLETLQHWPWLDTLRTLRHRFREDRLGLTAGSLTFTTLISLVPLVTVMLALFTAFPMFSQFQVSLQKYFLQALVPDTIARPVLGALTQFASQANRLGTFGLIVLVLTALALMLTIDRTLNAIWRVRKSRPMTQRVLVYWAAVTLGPLALGVSLSITSYFISASKGLVSDVPGVVSVVLNTLQFALLAAGMASLFHYVPNTHVQWRHALAGGIFVAVAFEVAKRGLAFYLASVPTYRTVYGAFATVPILLIWIYLAWVIVLLGAVIAAYAPSLQMRVVRRPSVPGFRFLLAVGMLQELLLARQLSTHGLSAAQLSARLRTDPLQIEPLLDTLVAIDWVGRLDEAGSARYVLLCDPEATPAKPLLEQVLLDPAPAVRAFWDHARFSELKLKDVLQA</sequence>
<keyword evidence="4 7" id="KW-0812">Transmembrane</keyword>
<feature type="transmembrane region" description="Helical" evidence="7">
    <location>
        <begin position="113"/>
        <end position="132"/>
    </location>
</feature>
<feature type="transmembrane region" description="Helical" evidence="7">
    <location>
        <begin position="225"/>
        <end position="247"/>
    </location>
</feature>
<dbReference type="NCBIfam" id="TIGR00765">
    <property type="entry name" value="yihY_not_rbn"/>
    <property type="match status" value="1"/>
</dbReference>
<dbReference type="Proteomes" id="UP001303946">
    <property type="component" value="Chromosome"/>
</dbReference>
<dbReference type="PANTHER" id="PTHR30213">
    <property type="entry name" value="INNER MEMBRANE PROTEIN YHJD"/>
    <property type="match status" value="1"/>
</dbReference>
<evidence type="ECO:0000256" key="2">
    <source>
        <dbReference type="ARBA" id="ARBA00022475"/>
    </source>
</evidence>
<dbReference type="PANTHER" id="PTHR30213:SF0">
    <property type="entry name" value="UPF0761 MEMBRANE PROTEIN YIHY"/>
    <property type="match status" value="1"/>
</dbReference>
<comment type="similarity">
    <text evidence="7">Belongs to the UPF0761 family.</text>
</comment>
<feature type="transmembrane region" description="Helical" evidence="7">
    <location>
        <begin position="189"/>
        <end position="213"/>
    </location>
</feature>
<keyword evidence="2 7" id="KW-1003">Cell membrane</keyword>
<evidence type="ECO:0000256" key="6">
    <source>
        <dbReference type="ARBA" id="ARBA00023136"/>
    </source>
</evidence>
<feature type="transmembrane region" description="Helical" evidence="7">
    <location>
        <begin position="267"/>
        <end position="286"/>
    </location>
</feature>
<evidence type="ECO:0000256" key="3">
    <source>
        <dbReference type="ARBA" id="ARBA00022519"/>
    </source>
</evidence>
<evidence type="ECO:0000313" key="9">
    <source>
        <dbReference type="Proteomes" id="UP001303946"/>
    </source>
</evidence>
<evidence type="ECO:0000256" key="7">
    <source>
        <dbReference type="HAMAP-Rule" id="MF_00672"/>
    </source>
</evidence>
<evidence type="ECO:0000256" key="4">
    <source>
        <dbReference type="ARBA" id="ARBA00022692"/>
    </source>
</evidence>
<reference evidence="8 9" key="1">
    <citation type="submission" date="2023-10" db="EMBL/GenBank/DDBJ databases">
        <title>Bacteria for the degradation of biodegradable plastic PBAT(Polybutylene adipate terephthalate).</title>
        <authorList>
            <person name="Weon H.-Y."/>
            <person name="Yeon J."/>
        </authorList>
    </citation>
    <scope>NUCLEOTIDE SEQUENCE [LARGE SCALE GENOMIC DNA]</scope>
    <source>
        <strain evidence="8 9">SBD 7-3</strain>
    </source>
</reference>
<organism evidence="8 9">
    <name type="scientific">Piscinibacter gummiphilus</name>
    <dbReference type="NCBI Taxonomy" id="946333"/>
    <lineage>
        <taxon>Bacteria</taxon>
        <taxon>Pseudomonadati</taxon>
        <taxon>Pseudomonadota</taxon>
        <taxon>Betaproteobacteria</taxon>
        <taxon>Burkholderiales</taxon>
        <taxon>Sphaerotilaceae</taxon>
        <taxon>Piscinibacter</taxon>
    </lineage>
</organism>
<evidence type="ECO:0000313" key="8">
    <source>
        <dbReference type="EMBL" id="WOB10439.1"/>
    </source>
</evidence>
<gene>
    <name evidence="8" type="ORF">RXV79_10350</name>
</gene>
<dbReference type="Pfam" id="PF03631">
    <property type="entry name" value="Virul_fac_BrkB"/>
    <property type="match status" value="1"/>
</dbReference>
<feature type="transmembrane region" description="Helical" evidence="7">
    <location>
        <begin position="153"/>
        <end position="177"/>
    </location>
</feature>
<proteinExistence type="inferred from homology"/>
<comment type="subcellular location">
    <subcellularLocation>
        <location evidence="1 7">Cell membrane</location>
        <topology evidence="1 7">Multi-pass membrane protein</topology>
    </subcellularLocation>
</comment>
<protein>
    <recommendedName>
        <fullName evidence="7">UPF0761 membrane protein RXV79_10350</fullName>
    </recommendedName>
</protein>
<dbReference type="InterPro" id="IPR017039">
    <property type="entry name" value="Virul_fac_BrkB"/>
</dbReference>
<keyword evidence="6 7" id="KW-0472">Membrane</keyword>
<dbReference type="RefSeq" id="WP_316703346.1">
    <property type="nucleotide sequence ID" value="NZ_CP136336.1"/>
</dbReference>
<dbReference type="HAMAP" id="MF_00672">
    <property type="entry name" value="UPF0761"/>
    <property type="match status" value="1"/>
</dbReference>
<evidence type="ECO:0000256" key="1">
    <source>
        <dbReference type="ARBA" id="ARBA00004651"/>
    </source>
</evidence>
<keyword evidence="5 7" id="KW-1133">Transmembrane helix</keyword>